<dbReference type="Pfam" id="PF00270">
    <property type="entry name" value="DEAD"/>
    <property type="match status" value="1"/>
</dbReference>
<keyword evidence="3" id="KW-1185">Reference proteome</keyword>
<dbReference type="GO" id="GO:0003676">
    <property type="term" value="F:nucleic acid binding"/>
    <property type="evidence" value="ECO:0007669"/>
    <property type="project" value="InterPro"/>
</dbReference>
<dbReference type="AlphaFoldDB" id="A0AAD7GGU2"/>
<dbReference type="GO" id="GO:0005524">
    <property type="term" value="F:ATP binding"/>
    <property type="evidence" value="ECO:0007669"/>
    <property type="project" value="InterPro"/>
</dbReference>
<reference evidence="2" key="1">
    <citation type="submission" date="2023-03" db="EMBL/GenBank/DDBJ databases">
        <title>Massive genome expansion in bonnet fungi (Mycena s.s.) driven by repeated elements and novel gene families across ecological guilds.</title>
        <authorList>
            <consortium name="Lawrence Berkeley National Laboratory"/>
            <person name="Harder C.B."/>
            <person name="Miyauchi S."/>
            <person name="Viragh M."/>
            <person name="Kuo A."/>
            <person name="Thoen E."/>
            <person name="Andreopoulos B."/>
            <person name="Lu D."/>
            <person name="Skrede I."/>
            <person name="Drula E."/>
            <person name="Henrissat B."/>
            <person name="Morin E."/>
            <person name="Kohler A."/>
            <person name="Barry K."/>
            <person name="LaButti K."/>
            <person name="Morin E."/>
            <person name="Salamov A."/>
            <person name="Lipzen A."/>
            <person name="Mereny Z."/>
            <person name="Hegedus B."/>
            <person name="Baldrian P."/>
            <person name="Stursova M."/>
            <person name="Weitz H."/>
            <person name="Taylor A."/>
            <person name="Grigoriev I.V."/>
            <person name="Nagy L.G."/>
            <person name="Martin F."/>
            <person name="Kauserud H."/>
        </authorList>
    </citation>
    <scope>NUCLEOTIDE SEQUENCE</scope>
    <source>
        <strain evidence="2">CBHHK067</strain>
    </source>
</reference>
<accession>A0AAD7GGU2</accession>
<dbReference type="InterPro" id="IPR027417">
    <property type="entry name" value="P-loop_NTPase"/>
</dbReference>
<evidence type="ECO:0000313" key="3">
    <source>
        <dbReference type="Proteomes" id="UP001221757"/>
    </source>
</evidence>
<dbReference type="PROSITE" id="PS51192">
    <property type="entry name" value="HELICASE_ATP_BIND_1"/>
    <property type="match status" value="1"/>
</dbReference>
<gene>
    <name evidence="2" type="ORF">B0H17DRAFT_1199320</name>
</gene>
<organism evidence="2 3">
    <name type="scientific">Mycena rosella</name>
    <name type="common">Pink bonnet</name>
    <name type="synonym">Agaricus rosellus</name>
    <dbReference type="NCBI Taxonomy" id="1033263"/>
    <lineage>
        <taxon>Eukaryota</taxon>
        <taxon>Fungi</taxon>
        <taxon>Dikarya</taxon>
        <taxon>Basidiomycota</taxon>
        <taxon>Agaricomycotina</taxon>
        <taxon>Agaricomycetes</taxon>
        <taxon>Agaricomycetidae</taxon>
        <taxon>Agaricales</taxon>
        <taxon>Marasmiineae</taxon>
        <taxon>Mycenaceae</taxon>
        <taxon>Mycena</taxon>
    </lineage>
</organism>
<dbReference type="SUPFAM" id="SSF52540">
    <property type="entry name" value="P-loop containing nucleoside triphosphate hydrolases"/>
    <property type="match status" value="1"/>
</dbReference>
<sequence>MASSGFTLVRSILLTTLPTFVPHNYQLDGICKVLDKTDLVAVTLTGSGKTGFLFLTIIMMIAIAANPSLCPTVTFPKDPAIVVICLTNSMEQQMEESMTKLGISALIINSDTITSARILGENLWLKAYLLKHEPFFDRVCTLGVNEIHLLTIWGLAFQKSFTQIGFMRPRFHSGIPIIGLTATLLSDSRVADAIFAMLGVNWGEFYLIRQSNS</sequence>
<evidence type="ECO:0000313" key="2">
    <source>
        <dbReference type="EMBL" id="KAJ7694067.1"/>
    </source>
</evidence>
<dbReference type="Proteomes" id="UP001221757">
    <property type="component" value="Unassembled WGS sequence"/>
</dbReference>
<protein>
    <recommendedName>
        <fullName evidence="1">Helicase ATP-binding domain-containing protein</fullName>
    </recommendedName>
</protein>
<name>A0AAD7GGU2_MYCRO</name>
<feature type="domain" description="Helicase ATP-binding" evidence="1">
    <location>
        <begin position="30"/>
        <end position="202"/>
    </location>
</feature>
<dbReference type="InterPro" id="IPR011545">
    <property type="entry name" value="DEAD/DEAH_box_helicase_dom"/>
</dbReference>
<dbReference type="InterPro" id="IPR014001">
    <property type="entry name" value="Helicase_ATP-bd"/>
</dbReference>
<dbReference type="EMBL" id="JARKIE010000043">
    <property type="protein sequence ID" value="KAJ7694067.1"/>
    <property type="molecule type" value="Genomic_DNA"/>
</dbReference>
<dbReference type="Gene3D" id="3.40.50.300">
    <property type="entry name" value="P-loop containing nucleotide triphosphate hydrolases"/>
    <property type="match status" value="1"/>
</dbReference>
<proteinExistence type="predicted"/>
<comment type="caution">
    <text evidence="2">The sequence shown here is derived from an EMBL/GenBank/DDBJ whole genome shotgun (WGS) entry which is preliminary data.</text>
</comment>
<evidence type="ECO:0000259" key="1">
    <source>
        <dbReference type="PROSITE" id="PS51192"/>
    </source>
</evidence>